<keyword evidence="2" id="KW-0808">Transferase</keyword>
<dbReference type="AlphaFoldDB" id="A0ABD5WZI2"/>
<keyword evidence="3" id="KW-1185">Reference proteome</keyword>
<gene>
    <name evidence="2" type="ORF">ACFQKD_16785</name>
</gene>
<dbReference type="Pfam" id="PF13480">
    <property type="entry name" value="Acetyltransf_6"/>
    <property type="match status" value="1"/>
</dbReference>
<evidence type="ECO:0000313" key="3">
    <source>
        <dbReference type="Proteomes" id="UP001596388"/>
    </source>
</evidence>
<name>A0ABD5WZI2_9EURY</name>
<dbReference type="Gene3D" id="3.40.630.30">
    <property type="match status" value="1"/>
</dbReference>
<accession>A0ABD5WZI2</accession>
<sequence length="335" mass="37262">MEIRRLSLDEWSDALPSDGFEVFHTPEALDALDSHANGELRLYGGFKGEQAVGLAPIFVRKQAFGTAAMSPPPGFGVPRLGPLVTPASPKQRKQERVNGRFTEGLLKELDVGSSTTLFRMVCPTSYPDPRPFGWSQLSMKPSFTYHLPVGEDTDAIMSSFSKSLRRDISDAQDLDVTVEVEGRQAIRRIYEQARERYEEQDEPFTLTWPYVRDLTDALSAVDRCRPYVVRDADGEFRSGIIALYSNDAAYFWLGGAIATVDGTAVNSLVHWSIIEDIAAGEPLESVDTYDLMGANTERLCQYKSKFGANLVHYYTVESEGAGMKAAKTAYRLMSR</sequence>
<keyword evidence="2" id="KW-0012">Acyltransferase</keyword>
<evidence type="ECO:0000313" key="2">
    <source>
        <dbReference type="EMBL" id="MFC7098964.1"/>
    </source>
</evidence>
<dbReference type="InterPro" id="IPR050644">
    <property type="entry name" value="PG_Glycine_Bridge_Synth"/>
</dbReference>
<feature type="domain" description="BioF2-like acetyltransferase" evidence="1">
    <location>
        <begin position="159"/>
        <end position="303"/>
    </location>
</feature>
<organism evidence="2 3">
    <name type="scientific">Halobaculum marinum</name>
    <dbReference type="NCBI Taxonomy" id="3031996"/>
    <lineage>
        <taxon>Archaea</taxon>
        <taxon>Methanobacteriati</taxon>
        <taxon>Methanobacteriota</taxon>
        <taxon>Stenosarchaea group</taxon>
        <taxon>Halobacteria</taxon>
        <taxon>Halobacteriales</taxon>
        <taxon>Haloferacaceae</taxon>
        <taxon>Halobaculum</taxon>
    </lineage>
</organism>
<evidence type="ECO:0000259" key="1">
    <source>
        <dbReference type="Pfam" id="PF13480"/>
    </source>
</evidence>
<dbReference type="RefSeq" id="WP_276239479.1">
    <property type="nucleotide sequence ID" value="NZ_CP119990.1"/>
</dbReference>
<dbReference type="EMBL" id="JBHTAG010000004">
    <property type="protein sequence ID" value="MFC7098964.1"/>
    <property type="molecule type" value="Genomic_DNA"/>
</dbReference>
<dbReference type="SUPFAM" id="SSF55729">
    <property type="entry name" value="Acyl-CoA N-acyltransferases (Nat)"/>
    <property type="match status" value="1"/>
</dbReference>
<dbReference type="EC" id="2.3.1.-" evidence="2"/>
<dbReference type="Proteomes" id="UP001596388">
    <property type="component" value="Unassembled WGS sequence"/>
</dbReference>
<dbReference type="GeneID" id="79271649"/>
<dbReference type="InterPro" id="IPR016181">
    <property type="entry name" value="Acyl_CoA_acyltransferase"/>
</dbReference>
<dbReference type="InterPro" id="IPR038740">
    <property type="entry name" value="BioF2-like_GNAT_dom"/>
</dbReference>
<proteinExistence type="predicted"/>
<comment type="caution">
    <text evidence="2">The sequence shown here is derived from an EMBL/GenBank/DDBJ whole genome shotgun (WGS) entry which is preliminary data.</text>
</comment>
<dbReference type="PANTHER" id="PTHR36174">
    <property type="entry name" value="LIPID II:GLYCINE GLYCYLTRANSFERASE"/>
    <property type="match status" value="1"/>
</dbReference>
<dbReference type="PANTHER" id="PTHR36174:SF1">
    <property type="entry name" value="LIPID II:GLYCINE GLYCYLTRANSFERASE"/>
    <property type="match status" value="1"/>
</dbReference>
<protein>
    <submittedName>
        <fullName evidence="2">GNAT family N-acetyltransferase</fullName>
        <ecNumber evidence="2">2.3.1.-</ecNumber>
    </submittedName>
</protein>
<reference evidence="2 3" key="1">
    <citation type="journal article" date="2019" name="Int. J. Syst. Evol. Microbiol.">
        <title>The Global Catalogue of Microorganisms (GCM) 10K type strain sequencing project: providing services to taxonomists for standard genome sequencing and annotation.</title>
        <authorList>
            <consortium name="The Broad Institute Genomics Platform"/>
            <consortium name="The Broad Institute Genome Sequencing Center for Infectious Disease"/>
            <person name="Wu L."/>
            <person name="Ma J."/>
        </authorList>
    </citation>
    <scope>NUCLEOTIDE SEQUENCE [LARGE SCALE GENOMIC DNA]</scope>
    <source>
        <strain evidence="2 3">DT55</strain>
    </source>
</reference>
<dbReference type="GO" id="GO:0016746">
    <property type="term" value="F:acyltransferase activity"/>
    <property type="evidence" value="ECO:0007669"/>
    <property type="project" value="UniProtKB-KW"/>
</dbReference>